<evidence type="ECO:0000313" key="11">
    <source>
        <dbReference type="Proteomes" id="UP000515344"/>
    </source>
</evidence>
<dbReference type="GO" id="GO:0009089">
    <property type="term" value="P:lysine biosynthetic process via diaminopimelate"/>
    <property type="evidence" value="ECO:0007669"/>
    <property type="project" value="UniProtKB-UniRule"/>
</dbReference>
<evidence type="ECO:0000256" key="7">
    <source>
        <dbReference type="ARBA" id="ARBA00051712"/>
    </source>
</evidence>
<evidence type="ECO:0000256" key="5">
    <source>
        <dbReference type="ARBA" id="ARBA00023154"/>
    </source>
</evidence>
<evidence type="ECO:0000256" key="1">
    <source>
        <dbReference type="ARBA" id="ARBA00005196"/>
    </source>
</evidence>
<comment type="caution">
    <text evidence="8">Lacks conserved residue(s) required for the propagation of feature annotation.</text>
</comment>
<evidence type="ECO:0000256" key="8">
    <source>
        <dbReference type="HAMAP-Rule" id="MF_00197"/>
    </source>
</evidence>
<feature type="site" description="Could be important to modulate the pK values of the two catalytic cysteine residues" evidence="8">
    <location>
        <position position="139"/>
    </location>
</feature>
<dbReference type="Pfam" id="PF01678">
    <property type="entry name" value="DAP_epimerase"/>
    <property type="match status" value="2"/>
</dbReference>
<feature type="active site" description="Proton acceptor" evidence="8">
    <location>
        <position position="198"/>
    </location>
</feature>
<keyword evidence="6 8" id="KW-0413">Isomerase</keyword>
<feature type="binding site" evidence="8">
    <location>
        <position position="171"/>
    </location>
    <ligand>
        <name>substrate</name>
    </ligand>
</feature>
<comment type="catalytic activity">
    <reaction evidence="7 8">
        <text>(2S,6S)-2,6-diaminopimelate = meso-2,6-diaminopimelate</text>
        <dbReference type="Rhea" id="RHEA:15393"/>
        <dbReference type="ChEBI" id="CHEBI:57609"/>
        <dbReference type="ChEBI" id="CHEBI:57791"/>
        <dbReference type="EC" id="5.1.1.7"/>
    </reaction>
</comment>
<feature type="binding site" evidence="8">
    <location>
        <begin position="75"/>
        <end position="76"/>
    </location>
    <ligand>
        <name>substrate</name>
    </ligand>
</feature>
<feature type="binding site" evidence="8">
    <location>
        <begin position="199"/>
        <end position="200"/>
    </location>
    <ligand>
        <name>substrate</name>
    </ligand>
</feature>
<dbReference type="InterPro" id="IPR001653">
    <property type="entry name" value="DAP_epimerase_DapF"/>
</dbReference>
<comment type="similarity">
    <text evidence="2 8">Belongs to the diaminopimelate epimerase family.</text>
</comment>
<dbReference type="Proteomes" id="UP000515344">
    <property type="component" value="Chromosome"/>
</dbReference>
<dbReference type="GO" id="GO:0008837">
    <property type="term" value="F:diaminopimelate epimerase activity"/>
    <property type="evidence" value="ECO:0007669"/>
    <property type="project" value="UniProtKB-UniRule"/>
</dbReference>
<dbReference type="UniPathway" id="UPA00034">
    <property type="reaction ID" value="UER00025"/>
</dbReference>
<dbReference type="PROSITE" id="PS01326">
    <property type="entry name" value="DAP_EPIMERASE"/>
    <property type="match status" value="1"/>
</dbReference>
<keyword evidence="11" id="KW-1185">Reference proteome</keyword>
<sequence>MTIPFYKYQGTGNDFVILDNRTGNFTQLTSVEIANLCDRRFGIGADGLMMLQLKEGYDFEMVYFNADGNEGSMCGNGGRCLVAFAKDLGVIDKTAAFLATDGFHEALVKENGWVELKMKDVDKVEKFADHTILNTGSPHYIRWEKDIAKTAVFDEGKRIRYSPPFSEVGINVNFVQLHDDALSVRTYERGVEAETLSCGTGVTAAAIAASNSTIGQQEKKILTPGGELKVKFEKKSDTSFENIWLCGPATFVFSGTIEL</sequence>
<evidence type="ECO:0000256" key="2">
    <source>
        <dbReference type="ARBA" id="ARBA00010219"/>
    </source>
</evidence>
<feature type="binding site" evidence="8">
    <location>
        <position position="13"/>
    </location>
    <ligand>
        <name>substrate</name>
    </ligand>
</feature>
<dbReference type="PANTHER" id="PTHR31689:SF0">
    <property type="entry name" value="DIAMINOPIMELATE EPIMERASE"/>
    <property type="match status" value="1"/>
</dbReference>
<feature type="active site" description="Proton donor" evidence="8">
    <location>
        <position position="74"/>
    </location>
</feature>
<evidence type="ECO:0000256" key="9">
    <source>
        <dbReference type="PROSITE-ProRule" id="PRU10125"/>
    </source>
</evidence>
<evidence type="ECO:0000256" key="4">
    <source>
        <dbReference type="ARBA" id="ARBA00022605"/>
    </source>
</evidence>
<evidence type="ECO:0000256" key="3">
    <source>
        <dbReference type="ARBA" id="ARBA00013080"/>
    </source>
</evidence>
<dbReference type="Gene3D" id="3.10.310.10">
    <property type="entry name" value="Diaminopimelate Epimerase, Chain A, domain 1"/>
    <property type="match status" value="2"/>
</dbReference>
<dbReference type="AlphaFoldDB" id="A0A7G5XLD0"/>
<dbReference type="SUPFAM" id="SSF54506">
    <property type="entry name" value="Diaminopimelate epimerase-like"/>
    <property type="match status" value="2"/>
</dbReference>
<feature type="binding site" evidence="8">
    <location>
        <begin position="188"/>
        <end position="189"/>
    </location>
    <ligand>
        <name>substrate</name>
    </ligand>
</feature>
<dbReference type="HAMAP" id="MF_00197">
    <property type="entry name" value="DAP_epimerase"/>
    <property type="match status" value="1"/>
</dbReference>
<keyword evidence="5 8" id="KW-0457">Lysine biosynthesis</keyword>
<feature type="binding site" evidence="8">
    <location>
        <position position="65"/>
    </location>
    <ligand>
        <name>substrate</name>
    </ligand>
</feature>
<dbReference type="EMBL" id="CP060007">
    <property type="protein sequence ID" value="QNA46283.1"/>
    <property type="molecule type" value="Genomic_DNA"/>
</dbReference>
<evidence type="ECO:0000313" key="10">
    <source>
        <dbReference type="EMBL" id="QNA46283.1"/>
    </source>
</evidence>
<keyword evidence="8" id="KW-0963">Cytoplasm</keyword>
<name>A0A7G5XLD0_9BACT</name>
<dbReference type="RefSeq" id="WP_182806056.1">
    <property type="nucleotide sequence ID" value="NZ_CP060007.1"/>
</dbReference>
<reference evidence="11" key="1">
    <citation type="submission" date="2020-08" db="EMBL/GenBank/DDBJ databases">
        <title>Lacibacter sp. S13-6-6 genome sequencing.</title>
        <authorList>
            <person name="Jin L."/>
        </authorList>
    </citation>
    <scope>NUCLEOTIDE SEQUENCE [LARGE SCALE GENOMIC DNA]</scope>
    <source>
        <strain evidence="11">S13-6-6</strain>
    </source>
</reference>
<dbReference type="NCBIfam" id="TIGR00652">
    <property type="entry name" value="DapF"/>
    <property type="match status" value="1"/>
</dbReference>
<dbReference type="InterPro" id="IPR018510">
    <property type="entry name" value="DAP_epimerase_AS"/>
</dbReference>
<protein>
    <recommendedName>
        <fullName evidence="3 8">Diaminopimelate epimerase</fullName>
        <shortName evidence="8">DAP epimerase</shortName>
        <ecNumber evidence="3 8">5.1.1.7</ecNumber>
    </recommendedName>
    <alternativeName>
        <fullName evidence="8">PLP-independent amino acid racemase</fullName>
    </alternativeName>
</protein>
<accession>A0A7G5XLD0</accession>
<dbReference type="EC" id="5.1.1.7" evidence="3 8"/>
<dbReference type="GO" id="GO:0005829">
    <property type="term" value="C:cytosol"/>
    <property type="evidence" value="ECO:0007669"/>
    <property type="project" value="TreeGrafter"/>
</dbReference>
<dbReference type="KEGG" id="lacs:H4075_08950"/>
<proteinExistence type="inferred from homology"/>
<comment type="pathway">
    <text evidence="1 8">Amino-acid biosynthesis; L-lysine biosynthesis via DAP pathway; DL-2,6-diaminopimelate from LL-2,6-diaminopimelate: step 1/1.</text>
</comment>
<evidence type="ECO:0000256" key="6">
    <source>
        <dbReference type="ARBA" id="ARBA00023235"/>
    </source>
</evidence>
<gene>
    <name evidence="8" type="primary">dapF</name>
    <name evidence="10" type="ORF">H4075_08950</name>
</gene>
<feature type="active site" evidence="9">
    <location>
        <position position="74"/>
    </location>
</feature>
<comment type="function">
    <text evidence="8">Catalyzes the stereoinversion of LL-2,6-diaminopimelate (L,L-DAP) to meso-diaminopimelate (meso-DAP), a precursor of L-lysine and an essential component of the bacterial peptidoglycan.</text>
</comment>
<keyword evidence="4 8" id="KW-0028">Amino-acid biosynthesis</keyword>
<dbReference type="PANTHER" id="PTHR31689">
    <property type="entry name" value="DIAMINOPIMELATE EPIMERASE, CHLOROPLASTIC"/>
    <property type="match status" value="1"/>
</dbReference>
<feature type="site" description="Could be important to modulate the pK values of the two catalytic cysteine residues" evidence="8">
    <location>
        <position position="188"/>
    </location>
</feature>
<comment type="subunit">
    <text evidence="8">Homodimer.</text>
</comment>
<organism evidence="10 11">
    <name type="scientific">Lacibacter sediminis</name>
    <dbReference type="NCBI Taxonomy" id="2760713"/>
    <lineage>
        <taxon>Bacteria</taxon>
        <taxon>Pseudomonadati</taxon>
        <taxon>Bacteroidota</taxon>
        <taxon>Chitinophagia</taxon>
        <taxon>Chitinophagales</taxon>
        <taxon>Chitinophagaceae</taxon>
        <taxon>Lacibacter</taxon>
    </lineage>
</organism>
<comment type="subcellular location">
    <subcellularLocation>
        <location evidence="8">Cytoplasm</location>
    </subcellularLocation>
</comment>